<feature type="transmembrane region" description="Helical" evidence="1">
    <location>
        <begin position="12"/>
        <end position="30"/>
    </location>
</feature>
<feature type="transmembrane region" description="Helical" evidence="1">
    <location>
        <begin position="51"/>
        <end position="70"/>
    </location>
</feature>
<keyword evidence="3" id="KW-1185">Reference proteome</keyword>
<evidence type="ECO:0000256" key="1">
    <source>
        <dbReference type="SAM" id="Phobius"/>
    </source>
</evidence>
<keyword evidence="1" id="KW-0812">Transmembrane</keyword>
<accession>A0A3N0GJ35</accession>
<name>A0A3N0GJ35_9ACTN</name>
<gene>
    <name evidence="2" type="ORF">EFL26_20165</name>
</gene>
<comment type="caution">
    <text evidence="2">The sequence shown here is derived from an EMBL/GenBank/DDBJ whole genome shotgun (WGS) entry which is preliminary data.</text>
</comment>
<evidence type="ECO:0000313" key="2">
    <source>
        <dbReference type="EMBL" id="RNM12128.1"/>
    </source>
</evidence>
<keyword evidence="1" id="KW-0472">Membrane</keyword>
<protein>
    <submittedName>
        <fullName evidence="2">Sulfate permease</fullName>
    </submittedName>
</protein>
<reference evidence="2 3" key="1">
    <citation type="submission" date="2018-11" db="EMBL/GenBank/DDBJ databases">
        <authorList>
            <person name="Li F."/>
        </authorList>
    </citation>
    <scope>NUCLEOTIDE SEQUENCE [LARGE SCALE GENOMIC DNA]</scope>
    <source>
        <strain evidence="2 3">Gsoil 818</strain>
    </source>
</reference>
<proteinExistence type="predicted"/>
<dbReference type="EMBL" id="RJSF01000046">
    <property type="protein sequence ID" value="RNM12128.1"/>
    <property type="molecule type" value="Genomic_DNA"/>
</dbReference>
<organism evidence="2 3">
    <name type="scientific">Nocardioides pocheonensis</name>
    <dbReference type="NCBI Taxonomy" id="661485"/>
    <lineage>
        <taxon>Bacteria</taxon>
        <taxon>Bacillati</taxon>
        <taxon>Actinomycetota</taxon>
        <taxon>Actinomycetes</taxon>
        <taxon>Propionibacteriales</taxon>
        <taxon>Nocardioidaceae</taxon>
        <taxon>Nocardioides</taxon>
    </lineage>
</organism>
<feature type="transmembrane region" description="Helical" evidence="1">
    <location>
        <begin position="76"/>
        <end position="98"/>
    </location>
</feature>
<sequence>MECADLKETPMLTLSIHLAAAIRGYLAFYMPTNRLVDLLRTPRGLKWAVPVALVTVPVYLFAMSVCATVVERGGQGYLNVLVLLFAWNALKFASVALLTPLRGLQLAIAHRTGRVTYASPRD</sequence>
<evidence type="ECO:0000313" key="3">
    <source>
        <dbReference type="Proteomes" id="UP000279994"/>
    </source>
</evidence>
<keyword evidence="1" id="KW-1133">Transmembrane helix</keyword>
<dbReference type="Proteomes" id="UP000279994">
    <property type="component" value="Unassembled WGS sequence"/>
</dbReference>
<dbReference type="AlphaFoldDB" id="A0A3N0GJ35"/>